<dbReference type="GO" id="GO:0004674">
    <property type="term" value="F:protein serine/threonine kinase activity"/>
    <property type="evidence" value="ECO:0007669"/>
    <property type="project" value="TreeGrafter"/>
</dbReference>
<dbReference type="PANTHER" id="PTHR44329">
    <property type="entry name" value="SERINE/THREONINE-PROTEIN KINASE TNNI3K-RELATED"/>
    <property type="match status" value="1"/>
</dbReference>
<dbReference type="Gene3D" id="1.25.40.20">
    <property type="entry name" value="Ankyrin repeat-containing domain"/>
    <property type="match status" value="1"/>
</dbReference>
<keyword evidence="4" id="KW-0418">Kinase</keyword>
<feature type="region of interest" description="Disordered" evidence="8">
    <location>
        <begin position="395"/>
        <end position="417"/>
    </location>
</feature>
<evidence type="ECO:0000256" key="3">
    <source>
        <dbReference type="ARBA" id="ARBA00022741"/>
    </source>
</evidence>
<comment type="similarity">
    <text evidence="1">Belongs to the protein kinase superfamily. TKL Ser/Thr protein kinase family.</text>
</comment>
<accession>A0A8T0JAX9</accession>
<gene>
    <name evidence="10" type="ORF">KC19_1G227100</name>
</gene>
<dbReference type="GO" id="GO:0005524">
    <property type="term" value="F:ATP binding"/>
    <property type="evidence" value="ECO:0007669"/>
    <property type="project" value="UniProtKB-UniRule"/>
</dbReference>
<comment type="caution">
    <text evidence="10">The sequence shown here is derived from an EMBL/GenBank/DDBJ whole genome shotgun (WGS) entry which is preliminary data.</text>
</comment>
<dbReference type="InterPro" id="IPR036770">
    <property type="entry name" value="Ankyrin_rpt-contain_sf"/>
</dbReference>
<dbReference type="InterPro" id="IPR017441">
    <property type="entry name" value="Protein_kinase_ATP_BS"/>
</dbReference>
<dbReference type="PANTHER" id="PTHR44329:SF62">
    <property type="entry name" value="PROTEIN KINASE DOMAIN-CONTAINING PROTEIN"/>
    <property type="match status" value="1"/>
</dbReference>
<dbReference type="SUPFAM" id="SSF48403">
    <property type="entry name" value="Ankyrin repeat"/>
    <property type="match status" value="1"/>
</dbReference>
<dbReference type="FunFam" id="3.30.200.20:FF:000180">
    <property type="entry name" value="serine/threonine-protein kinase STY46-like"/>
    <property type="match status" value="1"/>
</dbReference>
<dbReference type="SUPFAM" id="SSF56112">
    <property type="entry name" value="Protein kinase-like (PK-like)"/>
    <property type="match status" value="1"/>
</dbReference>
<evidence type="ECO:0000313" key="10">
    <source>
        <dbReference type="EMBL" id="KAG0592123.1"/>
    </source>
</evidence>
<feature type="binding site" evidence="7">
    <location>
        <position position="154"/>
    </location>
    <ligand>
        <name>ATP</name>
        <dbReference type="ChEBI" id="CHEBI:30616"/>
    </ligand>
</feature>
<dbReference type="InterPro" id="IPR000719">
    <property type="entry name" value="Prot_kinase_dom"/>
</dbReference>
<dbReference type="PROSITE" id="PS00107">
    <property type="entry name" value="PROTEIN_KINASE_ATP"/>
    <property type="match status" value="1"/>
</dbReference>
<dbReference type="PIRSF" id="PIRSF000654">
    <property type="entry name" value="Integrin-linked_kinase"/>
    <property type="match status" value="1"/>
</dbReference>
<evidence type="ECO:0000256" key="8">
    <source>
        <dbReference type="SAM" id="MobiDB-lite"/>
    </source>
</evidence>
<feature type="repeat" description="ANK" evidence="6">
    <location>
        <begin position="50"/>
        <end position="82"/>
    </location>
</feature>
<keyword evidence="3 7" id="KW-0547">Nucleotide-binding</keyword>
<dbReference type="Pfam" id="PF12796">
    <property type="entry name" value="Ank_2"/>
    <property type="match status" value="1"/>
</dbReference>
<evidence type="ECO:0000256" key="1">
    <source>
        <dbReference type="ARBA" id="ARBA00005843"/>
    </source>
</evidence>
<proteinExistence type="inferred from homology"/>
<dbReference type="Gene3D" id="1.10.510.10">
    <property type="entry name" value="Transferase(Phosphotransferase) domain 1"/>
    <property type="match status" value="1"/>
</dbReference>
<reference evidence="10" key="1">
    <citation type="submission" date="2020-06" db="EMBL/GenBank/DDBJ databases">
        <title>WGS assembly of Ceratodon purpureus strain R40.</title>
        <authorList>
            <person name="Carey S.B."/>
            <person name="Jenkins J."/>
            <person name="Shu S."/>
            <person name="Lovell J.T."/>
            <person name="Sreedasyam A."/>
            <person name="Maumus F."/>
            <person name="Tiley G.P."/>
            <person name="Fernandez-Pozo N."/>
            <person name="Barry K."/>
            <person name="Chen C."/>
            <person name="Wang M."/>
            <person name="Lipzen A."/>
            <person name="Daum C."/>
            <person name="Saski C.A."/>
            <person name="Payton A.C."/>
            <person name="Mcbreen J.C."/>
            <person name="Conrad R.E."/>
            <person name="Kollar L.M."/>
            <person name="Olsson S."/>
            <person name="Huttunen S."/>
            <person name="Landis J.B."/>
            <person name="Wickett N.J."/>
            <person name="Johnson M.G."/>
            <person name="Rensing S.A."/>
            <person name="Grimwood J."/>
            <person name="Schmutz J."/>
            <person name="Mcdaniel S.F."/>
        </authorList>
    </citation>
    <scope>NUCLEOTIDE SEQUENCE</scope>
    <source>
        <strain evidence="10">R40</strain>
    </source>
</reference>
<keyword evidence="6" id="KW-0040">ANK repeat</keyword>
<evidence type="ECO:0000256" key="5">
    <source>
        <dbReference type="ARBA" id="ARBA00022840"/>
    </source>
</evidence>
<feature type="domain" description="Protein kinase" evidence="9">
    <location>
        <begin position="127"/>
        <end position="390"/>
    </location>
</feature>
<evidence type="ECO:0000256" key="7">
    <source>
        <dbReference type="PROSITE-ProRule" id="PRU10141"/>
    </source>
</evidence>
<evidence type="ECO:0000256" key="4">
    <source>
        <dbReference type="ARBA" id="ARBA00022777"/>
    </source>
</evidence>
<evidence type="ECO:0000256" key="6">
    <source>
        <dbReference type="PROSITE-ProRule" id="PRU00023"/>
    </source>
</evidence>
<keyword evidence="2" id="KW-0808">Transferase</keyword>
<sequence length="417" mass="46373">MVLSQVYFDMNAPRVAEEVGNLLFHASKGDVAGIQKLLDQGMPVDAADYDGRTALHLAASEGHSNVVNFLLTNKADVNPIDRNGDTPLANAKEYGHTEICKILADRRGFIKTHGLEEFEIPISELNLNQGKFIGKGAFGEIRVVKWRGTLVAAKTITAELSKDPQIVKEFVDELALLANLSHPNIVQFLGAVTTQRPMVMVTEYLPKGDLHDLMEKKGKLDPGTAICFALDIARGMNYLHQHKPNAIVHRDLKPRNLLQHDAGHLKVADFGLGKLLDPLSADCDALYEMTGETGSYRYMAPEVFMHKHYDKSVDVFSFAIIVQEMFEGANAQKYQLPKSVAIARAKDKHRPAFNSQSYPPGMKELIQECWDMDKSKRPPFSVVIQRLEKIQQQGGFVSSEVGQDKSGKKRSDKCTIM</sequence>
<dbReference type="PROSITE" id="PS50011">
    <property type="entry name" value="PROTEIN_KINASE_DOM"/>
    <property type="match status" value="1"/>
</dbReference>
<dbReference type="InterPro" id="IPR051681">
    <property type="entry name" value="Ser/Thr_Kinases-Pseudokinases"/>
</dbReference>
<evidence type="ECO:0000259" key="9">
    <source>
        <dbReference type="PROSITE" id="PS50011"/>
    </source>
</evidence>
<dbReference type="Pfam" id="PF07714">
    <property type="entry name" value="PK_Tyr_Ser-Thr"/>
    <property type="match status" value="1"/>
</dbReference>
<keyword evidence="11" id="KW-1185">Reference proteome</keyword>
<evidence type="ECO:0000313" key="11">
    <source>
        <dbReference type="Proteomes" id="UP000822688"/>
    </source>
</evidence>
<protein>
    <recommendedName>
        <fullName evidence="9">Protein kinase domain-containing protein</fullName>
    </recommendedName>
</protein>
<dbReference type="SMART" id="SM00248">
    <property type="entry name" value="ANK"/>
    <property type="match status" value="2"/>
</dbReference>
<name>A0A8T0JAX9_CERPU</name>
<dbReference type="InterPro" id="IPR011009">
    <property type="entry name" value="Kinase-like_dom_sf"/>
</dbReference>
<dbReference type="SMART" id="SM00220">
    <property type="entry name" value="S_TKc"/>
    <property type="match status" value="1"/>
</dbReference>
<dbReference type="EMBL" id="CM026421">
    <property type="protein sequence ID" value="KAG0592123.1"/>
    <property type="molecule type" value="Genomic_DNA"/>
</dbReference>
<dbReference type="PROSITE" id="PS50088">
    <property type="entry name" value="ANK_REPEAT"/>
    <property type="match status" value="1"/>
</dbReference>
<dbReference type="InterPro" id="IPR002110">
    <property type="entry name" value="Ankyrin_rpt"/>
</dbReference>
<dbReference type="PROSITE" id="PS50297">
    <property type="entry name" value="ANK_REP_REGION"/>
    <property type="match status" value="1"/>
</dbReference>
<dbReference type="Proteomes" id="UP000822688">
    <property type="component" value="Chromosome 1"/>
</dbReference>
<evidence type="ECO:0000256" key="2">
    <source>
        <dbReference type="ARBA" id="ARBA00022679"/>
    </source>
</evidence>
<organism evidence="10 11">
    <name type="scientific">Ceratodon purpureus</name>
    <name type="common">Fire moss</name>
    <name type="synonym">Dicranum purpureum</name>
    <dbReference type="NCBI Taxonomy" id="3225"/>
    <lineage>
        <taxon>Eukaryota</taxon>
        <taxon>Viridiplantae</taxon>
        <taxon>Streptophyta</taxon>
        <taxon>Embryophyta</taxon>
        <taxon>Bryophyta</taxon>
        <taxon>Bryophytina</taxon>
        <taxon>Bryopsida</taxon>
        <taxon>Dicranidae</taxon>
        <taxon>Pseudoditrichales</taxon>
        <taxon>Ditrichaceae</taxon>
        <taxon>Ceratodon</taxon>
    </lineage>
</organism>
<keyword evidence="5 7" id="KW-0067">ATP-binding</keyword>
<dbReference type="CDD" id="cd13999">
    <property type="entry name" value="STKc_MAP3K-like"/>
    <property type="match status" value="1"/>
</dbReference>
<dbReference type="PRINTS" id="PR00109">
    <property type="entry name" value="TYRKINASE"/>
</dbReference>
<dbReference type="Gene3D" id="3.30.200.20">
    <property type="entry name" value="Phosphorylase Kinase, domain 1"/>
    <property type="match status" value="1"/>
</dbReference>
<dbReference type="AlphaFoldDB" id="A0A8T0JAX9"/>
<dbReference type="InterPro" id="IPR001245">
    <property type="entry name" value="Ser-Thr/Tyr_kinase_cat_dom"/>
</dbReference>